<dbReference type="GO" id="GO:0005737">
    <property type="term" value="C:cytoplasm"/>
    <property type="evidence" value="ECO:0007669"/>
    <property type="project" value="TreeGrafter"/>
</dbReference>
<comment type="caution">
    <text evidence="4">The sequence shown here is derived from an EMBL/GenBank/DDBJ whole genome shotgun (WGS) entry which is preliminary data.</text>
</comment>
<gene>
    <name evidence="4" type="ORF">A11A3_10516</name>
</gene>
<dbReference type="InterPro" id="IPR002641">
    <property type="entry name" value="PNPLA_dom"/>
</dbReference>
<keyword evidence="2" id="KW-0442">Lipid degradation</keyword>
<evidence type="ECO:0000313" key="5">
    <source>
        <dbReference type="Proteomes" id="UP000010164"/>
    </source>
</evidence>
<keyword evidence="2" id="KW-0378">Hydrolase</keyword>
<dbReference type="GO" id="GO:0019433">
    <property type="term" value="P:triglyceride catabolic process"/>
    <property type="evidence" value="ECO:0007669"/>
    <property type="project" value="TreeGrafter"/>
</dbReference>
<feature type="short sequence motif" description="DGA/G" evidence="2">
    <location>
        <begin position="163"/>
        <end position="165"/>
    </location>
</feature>
<accession>L0WE50</accession>
<comment type="caution">
    <text evidence="2">Lacks conserved residue(s) required for the propagation of feature annotation.</text>
</comment>
<keyword evidence="5" id="KW-1185">Reference proteome</keyword>
<dbReference type="STRING" id="1177179.A11A3_10516"/>
<sequence>MHTQRPSLGQWLADAPFTLSMSSGFFGFFAHAGVLQALRDNALEPARYTGSSAGALVAGLAAAGCLPQTMKARLHTLDRDHFWDPGPGLGVLKGQAFRQLLASLLPVTNFGSCPRPVAISVWQAASGRTQVLEHGDLVEAIYSSCAVPVLFQPGRIDGKLCWDGGIRDRHGLAGTHSGERILYHHLASRSPWRRKSSASLQVPSRRHMVSLVLEGLPRSGPSSLEQGRLAFQMAYQGTIEALNRPVKDGQVRLEMTPASNAQEASP</sequence>
<dbReference type="GO" id="GO:0004806">
    <property type="term" value="F:triacylglycerol lipase activity"/>
    <property type="evidence" value="ECO:0007669"/>
    <property type="project" value="TreeGrafter"/>
</dbReference>
<dbReference type="OrthoDB" id="5290098at2"/>
<feature type="short sequence motif" description="GXSXG" evidence="2">
    <location>
        <begin position="50"/>
        <end position="54"/>
    </location>
</feature>
<reference evidence="4 5" key="1">
    <citation type="journal article" date="2012" name="J. Bacteriol.">
        <title>Genome Sequence of the Alkane-Degrading Bacterium Alcanivorax hongdengensis Type Strain A-11-3.</title>
        <authorList>
            <person name="Lai Q."/>
            <person name="Shao Z."/>
        </authorList>
    </citation>
    <scope>NUCLEOTIDE SEQUENCE [LARGE SCALE GENOMIC DNA]</scope>
    <source>
        <strain evidence="4 5">A-11-3</strain>
    </source>
</reference>
<dbReference type="InterPro" id="IPR016035">
    <property type="entry name" value="Acyl_Trfase/lysoPLipase"/>
</dbReference>
<dbReference type="GO" id="GO:0005811">
    <property type="term" value="C:lipid droplet"/>
    <property type="evidence" value="ECO:0007669"/>
    <property type="project" value="TreeGrafter"/>
</dbReference>
<dbReference type="GO" id="GO:0016020">
    <property type="term" value="C:membrane"/>
    <property type="evidence" value="ECO:0007669"/>
    <property type="project" value="TreeGrafter"/>
</dbReference>
<feature type="active site" description="Nucleophile" evidence="2">
    <location>
        <position position="52"/>
    </location>
</feature>
<evidence type="ECO:0000256" key="2">
    <source>
        <dbReference type="PROSITE-ProRule" id="PRU01161"/>
    </source>
</evidence>
<feature type="active site" description="Proton acceptor" evidence="2">
    <location>
        <position position="163"/>
    </location>
</feature>
<dbReference type="RefSeq" id="WP_008929280.1">
    <property type="nucleotide sequence ID" value="NZ_AMRJ01000015.1"/>
</dbReference>
<dbReference type="SUPFAM" id="SSF52151">
    <property type="entry name" value="FabD/lysophospholipase-like"/>
    <property type="match status" value="1"/>
</dbReference>
<evidence type="ECO:0000313" key="4">
    <source>
        <dbReference type="EMBL" id="EKF74085.1"/>
    </source>
</evidence>
<dbReference type="Proteomes" id="UP000010164">
    <property type="component" value="Unassembled WGS sequence"/>
</dbReference>
<dbReference type="PROSITE" id="PS51635">
    <property type="entry name" value="PNPLA"/>
    <property type="match status" value="1"/>
</dbReference>
<feature type="domain" description="PNPLA" evidence="3">
    <location>
        <begin position="19"/>
        <end position="176"/>
    </location>
</feature>
<dbReference type="AlphaFoldDB" id="L0WE50"/>
<dbReference type="Pfam" id="PF01734">
    <property type="entry name" value="Patatin"/>
    <property type="match status" value="1"/>
</dbReference>
<proteinExistence type="predicted"/>
<dbReference type="eggNOG" id="COG1752">
    <property type="taxonomic scope" value="Bacteria"/>
</dbReference>
<evidence type="ECO:0000256" key="1">
    <source>
        <dbReference type="ARBA" id="ARBA00023098"/>
    </source>
</evidence>
<keyword evidence="1 2" id="KW-0443">Lipid metabolism</keyword>
<dbReference type="InterPro" id="IPR033562">
    <property type="entry name" value="PLPL"/>
</dbReference>
<evidence type="ECO:0000259" key="3">
    <source>
        <dbReference type="PROSITE" id="PS51635"/>
    </source>
</evidence>
<dbReference type="PANTHER" id="PTHR12406:SF7">
    <property type="entry name" value="PATATIN-LIKE PHOSPHOLIPASE DOMAIN-CONTAINING PROTEIN 4"/>
    <property type="match status" value="1"/>
</dbReference>
<dbReference type="PATRIC" id="fig|1177179.3.peg.2093"/>
<dbReference type="Gene3D" id="3.40.1090.10">
    <property type="entry name" value="Cytosolic phospholipase A2 catalytic domain"/>
    <property type="match status" value="2"/>
</dbReference>
<organism evidence="4 5">
    <name type="scientific">Alcanivorax hongdengensis A-11-3</name>
    <dbReference type="NCBI Taxonomy" id="1177179"/>
    <lineage>
        <taxon>Bacteria</taxon>
        <taxon>Pseudomonadati</taxon>
        <taxon>Pseudomonadota</taxon>
        <taxon>Gammaproteobacteria</taxon>
        <taxon>Oceanospirillales</taxon>
        <taxon>Alcanivoracaceae</taxon>
        <taxon>Alcanivorax</taxon>
    </lineage>
</organism>
<dbReference type="GO" id="GO:0055088">
    <property type="term" value="P:lipid homeostasis"/>
    <property type="evidence" value="ECO:0007669"/>
    <property type="project" value="TreeGrafter"/>
</dbReference>
<protein>
    <submittedName>
        <fullName evidence="4">Patatin</fullName>
    </submittedName>
</protein>
<name>L0WE50_9GAMM</name>
<dbReference type="PANTHER" id="PTHR12406">
    <property type="entry name" value="CALCIUM-INDEPENDENT PHOSPHOLIPASE A2 IPLA2 -RELATED"/>
    <property type="match status" value="1"/>
</dbReference>
<dbReference type="EMBL" id="AMRJ01000015">
    <property type="protein sequence ID" value="EKF74085.1"/>
    <property type="molecule type" value="Genomic_DNA"/>
</dbReference>